<protein>
    <recommendedName>
        <fullName evidence="4">DUF3108 domain-containing protein</fullName>
    </recommendedName>
</protein>
<feature type="chain" id="PRO_5026985718" description="DUF3108 domain-containing protein" evidence="1">
    <location>
        <begin position="26"/>
        <end position="212"/>
    </location>
</feature>
<evidence type="ECO:0000313" key="3">
    <source>
        <dbReference type="Proteomes" id="UP000474175"/>
    </source>
</evidence>
<keyword evidence="1" id="KW-0732">Signal</keyword>
<dbReference type="InterPro" id="IPR045767">
    <property type="entry name" value="DUF6134"/>
</dbReference>
<accession>A0A6L9LFU4</accession>
<dbReference type="AlphaFoldDB" id="A0A6L9LFU4"/>
<dbReference type="EMBL" id="JAAFZH010000013">
    <property type="protein sequence ID" value="NDU97743.1"/>
    <property type="molecule type" value="Genomic_DNA"/>
</dbReference>
<organism evidence="2 3">
    <name type="scientific">Spirosoma terrae</name>
    <dbReference type="NCBI Taxonomy" id="1968276"/>
    <lineage>
        <taxon>Bacteria</taxon>
        <taxon>Pseudomonadati</taxon>
        <taxon>Bacteroidota</taxon>
        <taxon>Cytophagia</taxon>
        <taxon>Cytophagales</taxon>
        <taxon>Cytophagaceae</taxon>
        <taxon>Spirosoma</taxon>
    </lineage>
</organism>
<evidence type="ECO:0000256" key="1">
    <source>
        <dbReference type="SAM" id="SignalP"/>
    </source>
</evidence>
<sequence>MNVHCSRSWLTGLVILMGLSWTGYGQTTPVDTAHTKQYAIEVAGIKVGTMTANRQQRDKQSVVYTLISDVKVNFLVYKVKIYYKVVSLVQQGKLIRSTVDAHTNQGNFSSQTEWKGDHYEITADQYKYTHKGTETRRIEYTVSDMFFTEPTNRNRAYSEYFGDYFTLTSPVKGTYQARLNDREDEYHYENGQLVKIIKKNPLKNFIIRPIRK</sequence>
<evidence type="ECO:0000313" key="2">
    <source>
        <dbReference type="EMBL" id="NDU97743.1"/>
    </source>
</evidence>
<dbReference type="Pfam" id="PF19630">
    <property type="entry name" value="DUF6134"/>
    <property type="match status" value="1"/>
</dbReference>
<evidence type="ECO:0008006" key="4">
    <source>
        <dbReference type="Google" id="ProtNLM"/>
    </source>
</evidence>
<reference evidence="2 3" key="1">
    <citation type="submission" date="2020-02" db="EMBL/GenBank/DDBJ databases">
        <title>Draft genome sequence of two Spirosoma agri KCTC 52727 and Spirosoma terrae KCTC 52035.</title>
        <authorList>
            <person name="Rojas J."/>
            <person name="Ambika Manirajan B."/>
            <person name="Suarez C."/>
            <person name="Ratering S."/>
            <person name="Schnell S."/>
        </authorList>
    </citation>
    <scope>NUCLEOTIDE SEQUENCE [LARGE SCALE GENOMIC DNA]</scope>
    <source>
        <strain evidence="2 3">KCTC 52035</strain>
    </source>
</reference>
<keyword evidence="3" id="KW-1185">Reference proteome</keyword>
<name>A0A6L9LFU4_9BACT</name>
<proteinExistence type="predicted"/>
<feature type="signal peptide" evidence="1">
    <location>
        <begin position="1"/>
        <end position="25"/>
    </location>
</feature>
<dbReference type="Proteomes" id="UP000474175">
    <property type="component" value="Unassembled WGS sequence"/>
</dbReference>
<gene>
    <name evidence="2" type="ORF">GK108_22860</name>
</gene>
<comment type="caution">
    <text evidence="2">The sequence shown here is derived from an EMBL/GenBank/DDBJ whole genome shotgun (WGS) entry which is preliminary data.</text>
</comment>